<comment type="caution">
    <text evidence="2">The sequence shown here is derived from an EMBL/GenBank/DDBJ whole genome shotgun (WGS) entry which is preliminary data.</text>
</comment>
<reference evidence="2 3" key="1">
    <citation type="submission" date="2019-06" db="EMBL/GenBank/DDBJ databases">
        <title>Whole genome sequence for Rhodospirillaceae sp. R148.</title>
        <authorList>
            <person name="Wang G."/>
        </authorList>
    </citation>
    <scope>NUCLEOTIDE SEQUENCE [LARGE SCALE GENOMIC DNA]</scope>
    <source>
        <strain evidence="2 3">R148</strain>
    </source>
</reference>
<protein>
    <submittedName>
        <fullName evidence="2">Uncharacterized protein</fullName>
    </submittedName>
</protein>
<organism evidence="2 3">
    <name type="scientific">Denitrobaculum tricleocarpae</name>
    <dbReference type="NCBI Taxonomy" id="2591009"/>
    <lineage>
        <taxon>Bacteria</taxon>
        <taxon>Pseudomonadati</taxon>
        <taxon>Pseudomonadota</taxon>
        <taxon>Alphaproteobacteria</taxon>
        <taxon>Rhodospirillales</taxon>
        <taxon>Rhodospirillaceae</taxon>
        <taxon>Denitrobaculum</taxon>
    </lineage>
</organism>
<feature type="region of interest" description="Disordered" evidence="1">
    <location>
        <begin position="39"/>
        <end position="60"/>
    </location>
</feature>
<dbReference type="RefSeq" id="WP_142898747.1">
    <property type="nucleotide sequence ID" value="NZ_ML660060.1"/>
</dbReference>
<keyword evidence="3" id="KW-1185">Reference proteome</keyword>
<dbReference type="EMBL" id="VHSH01000009">
    <property type="protein sequence ID" value="TQV75759.1"/>
    <property type="molecule type" value="Genomic_DNA"/>
</dbReference>
<sequence length="368" mass="40513">MNRGMQHGLEGQKVRVVADLTLPEALVIWSLRKYDHARRGEDGRDSYGGDDPTNPVRLNPTQPDLCQLGLNIGKLDYLSATFTKVFGDAHLAEALETFGRLMTALGQGARCQLRINAYDEECLSIHEEHFLSILSAFQQTEIERAAMLVQWLINADFNPTFTRHARLFAMLLLKSGHSMTGMVVEMLQGETSLFEKSRKACTPLVERVQDLTLGEAVILQGTRRWVGCLHQEKDPFPVLEAHFGHYGVSGCAAGLNAVLRNIAYAASRMVDVRGPACPNLSPDEADLLHAVAGFQRSDSAPAHHALANWLPPAAIRLSAGALSSLAESLRTAGLILPLRKRSPGSEVMSHHTRSWHFERSDATGRTLH</sequence>
<evidence type="ECO:0000313" key="3">
    <source>
        <dbReference type="Proteomes" id="UP000315252"/>
    </source>
</evidence>
<dbReference type="AlphaFoldDB" id="A0A545TEV7"/>
<gene>
    <name evidence="2" type="ORF">FKG95_22875</name>
</gene>
<dbReference type="OrthoDB" id="7375469at2"/>
<dbReference type="Proteomes" id="UP000315252">
    <property type="component" value="Unassembled WGS sequence"/>
</dbReference>
<proteinExistence type="predicted"/>
<evidence type="ECO:0000256" key="1">
    <source>
        <dbReference type="SAM" id="MobiDB-lite"/>
    </source>
</evidence>
<name>A0A545TEV7_9PROT</name>
<accession>A0A545TEV7</accession>
<evidence type="ECO:0000313" key="2">
    <source>
        <dbReference type="EMBL" id="TQV75759.1"/>
    </source>
</evidence>